<keyword evidence="2" id="KW-1185">Reference proteome</keyword>
<dbReference type="InterPro" id="IPR014729">
    <property type="entry name" value="Rossmann-like_a/b/a_fold"/>
</dbReference>
<gene>
    <name evidence="1" type="ORF">BC936DRAFT_139644</name>
</gene>
<dbReference type="EMBL" id="RBNI01001553">
    <property type="protein sequence ID" value="RUP50322.1"/>
    <property type="molecule type" value="Genomic_DNA"/>
</dbReference>
<proteinExistence type="predicted"/>
<name>A0A433DHI3_9FUNG</name>
<dbReference type="OrthoDB" id="330671at2759"/>
<dbReference type="Gene3D" id="3.40.50.620">
    <property type="entry name" value="HUPs"/>
    <property type="match status" value="1"/>
</dbReference>
<dbReference type="PANTHER" id="PTHR10695">
    <property type="entry name" value="DEPHOSPHO-COA KINASE-RELATED"/>
    <property type="match status" value="1"/>
</dbReference>
<accession>A0A433DHI3</accession>
<reference evidence="1 2" key="1">
    <citation type="journal article" date="2018" name="New Phytol.">
        <title>Phylogenomics of Endogonaceae and evolution of mycorrhizas within Mucoromycota.</title>
        <authorList>
            <person name="Chang Y."/>
            <person name="Desiro A."/>
            <person name="Na H."/>
            <person name="Sandor L."/>
            <person name="Lipzen A."/>
            <person name="Clum A."/>
            <person name="Barry K."/>
            <person name="Grigoriev I.V."/>
            <person name="Martin F.M."/>
            <person name="Stajich J.E."/>
            <person name="Smith M.E."/>
            <person name="Bonito G."/>
            <person name="Spatafora J.W."/>
        </authorList>
    </citation>
    <scope>NUCLEOTIDE SEQUENCE [LARGE SCALE GENOMIC DNA]</scope>
    <source>
        <strain evidence="1 2">GMNB39</strain>
    </source>
</reference>
<dbReference type="AlphaFoldDB" id="A0A433DHI3"/>
<dbReference type="PANTHER" id="PTHR10695:SF46">
    <property type="entry name" value="BIFUNCTIONAL COENZYME A SYNTHASE-RELATED"/>
    <property type="match status" value="1"/>
</dbReference>
<sequence>MLLKKTYREYIEPTQIRVEAAERFLRTVRRGLTYEVVPISDPYGPTITDAAIQALIVSRETLKGGDAGACHCPRSSQLQRLSHLSPFSPIVNVERANRNLAQLDIRVIDVISPSNPSLNDAGKISTLKISSSWIRKYLWEREHPATGDA</sequence>
<evidence type="ECO:0000313" key="1">
    <source>
        <dbReference type="EMBL" id="RUP50322.1"/>
    </source>
</evidence>
<organism evidence="1 2">
    <name type="scientific">Jimgerdemannia flammicorona</name>
    <dbReference type="NCBI Taxonomy" id="994334"/>
    <lineage>
        <taxon>Eukaryota</taxon>
        <taxon>Fungi</taxon>
        <taxon>Fungi incertae sedis</taxon>
        <taxon>Mucoromycota</taxon>
        <taxon>Mucoromycotina</taxon>
        <taxon>Endogonomycetes</taxon>
        <taxon>Endogonales</taxon>
        <taxon>Endogonaceae</taxon>
        <taxon>Jimgerdemannia</taxon>
    </lineage>
</organism>
<protein>
    <submittedName>
        <fullName evidence="1">Uncharacterized protein</fullName>
    </submittedName>
</protein>
<dbReference type="GO" id="GO:0004140">
    <property type="term" value="F:dephospho-CoA kinase activity"/>
    <property type="evidence" value="ECO:0007669"/>
    <property type="project" value="TreeGrafter"/>
</dbReference>
<dbReference type="Proteomes" id="UP000268093">
    <property type="component" value="Unassembled WGS sequence"/>
</dbReference>
<comment type="caution">
    <text evidence="1">The sequence shown here is derived from an EMBL/GenBank/DDBJ whole genome shotgun (WGS) entry which is preliminary data.</text>
</comment>
<evidence type="ECO:0000313" key="2">
    <source>
        <dbReference type="Proteomes" id="UP000268093"/>
    </source>
</evidence>
<dbReference type="GO" id="GO:0015937">
    <property type="term" value="P:coenzyme A biosynthetic process"/>
    <property type="evidence" value="ECO:0007669"/>
    <property type="project" value="TreeGrafter"/>
</dbReference>